<accession>A0A6A6ITL5</accession>
<organism evidence="1 2">
    <name type="scientific">Trematosphaeria pertusa</name>
    <dbReference type="NCBI Taxonomy" id="390896"/>
    <lineage>
        <taxon>Eukaryota</taxon>
        <taxon>Fungi</taxon>
        <taxon>Dikarya</taxon>
        <taxon>Ascomycota</taxon>
        <taxon>Pezizomycotina</taxon>
        <taxon>Dothideomycetes</taxon>
        <taxon>Pleosporomycetidae</taxon>
        <taxon>Pleosporales</taxon>
        <taxon>Massarineae</taxon>
        <taxon>Trematosphaeriaceae</taxon>
        <taxon>Trematosphaeria</taxon>
    </lineage>
</organism>
<dbReference type="GeneID" id="54579930"/>
<sequence>MAPKSSNVLVKRPNLAVREVKSHDETYLSALVLPAPAPKPLILSAIDLLARLAAHYGQRSIREEMESCRALCTDALASINGVDTRRPAVSNNGRDRVKARRDVANAKLMACQKERDRIERSMESGVSKLEDIKYRKLNTKKEVERLVFKIRDLGVQLEAKQTEMGYLQREAEEKPAEFKAAEEREMRRQQKRAQEKRQASWSEWAWNTFIYDPSGESEAVRVNTWKQVKREHEEWEAWSNRGLLKRREEIRRLKQEIEPEDLKRRQLSGKRMQQEMEKFESDERKARSDLFGMILELDELEERMNALTISVSQENELLEVLDDFGKIVPGLCGSLREIATNVDFSRRAYQQVLERYQGYTSRLESLSKRMAIEKPLKEEADMLYNDVIRLRIAYLVIACASEWSSVMSKALYQEALRHIAPLGTVPEGSTAVPGRAIQLHDTRRTHDDLHMLANLVDKAANSFD</sequence>
<evidence type="ECO:0000313" key="1">
    <source>
        <dbReference type="EMBL" id="KAF2253774.1"/>
    </source>
</evidence>
<name>A0A6A6ITL5_9PLEO</name>
<evidence type="ECO:0000313" key="2">
    <source>
        <dbReference type="Proteomes" id="UP000800094"/>
    </source>
</evidence>
<gene>
    <name evidence="1" type="ORF">BU26DRAFT_501908</name>
</gene>
<dbReference type="RefSeq" id="XP_033688778.1">
    <property type="nucleotide sequence ID" value="XM_033826600.1"/>
</dbReference>
<protein>
    <submittedName>
        <fullName evidence="1">Uncharacterized protein</fullName>
    </submittedName>
</protein>
<keyword evidence="2" id="KW-1185">Reference proteome</keyword>
<reference evidence="1" key="1">
    <citation type="journal article" date="2020" name="Stud. Mycol.">
        <title>101 Dothideomycetes genomes: a test case for predicting lifestyles and emergence of pathogens.</title>
        <authorList>
            <person name="Haridas S."/>
            <person name="Albert R."/>
            <person name="Binder M."/>
            <person name="Bloem J."/>
            <person name="Labutti K."/>
            <person name="Salamov A."/>
            <person name="Andreopoulos B."/>
            <person name="Baker S."/>
            <person name="Barry K."/>
            <person name="Bills G."/>
            <person name="Bluhm B."/>
            <person name="Cannon C."/>
            <person name="Castanera R."/>
            <person name="Culley D."/>
            <person name="Daum C."/>
            <person name="Ezra D."/>
            <person name="Gonzalez J."/>
            <person name="Henrissat B."/>
            <person name="Kuo A."/>
            <person name="Liang C."/>
            <person name="Lipzen A."/>
            <person name="Lutzoni F."/>
            <person name="Magnuson J."/>
            <person name="Mondo S."/>
            <person name="Nolan M."/>
            <person name="Ohm R."/>
            <person name="Pangilinan J."/>
            <person name="Park H.-J."/>
            <person name="Ramirez L."/>
            <person name="Alfaro M."/>
            <person name="Sun H."/>
            <person name="Tritt A."/>
            <person name="Yoshinaga Y."/>
            <person name="Zwiers L.-H."/>
            <person name="Turgeon B."/>
            <person name="Goodwin S."/>
            <person name="Spatafora J."/>
            <person name="Crous P."/>
            <person name="Grigoriev I."/>
        </authorList>
    </citation>
    <scope>NUCLEOTIDE SEQUENCE</scope>
    <source>
        <strain evidence="1">CBS 122368</strain>
    </source>
</reference>
<dbReference type="EMBL" id="ML987191">
    <property type="protein sequence ID" value="KAF2253774.1"/>
    <property type="molecule type" value="Genomic_DNA"/>
</dbReference>
<proteinExistence type="predicted"/>
<dbReference type="AlphaFoldDB" id="A0A6A6ITL5"/>
<dbReference type="Proteomes" id="UP000800094">
    <property type="component" value="Unassembled WGS sequence"/>
</dbReference>